<dbReference type="InterPro" id="IPR021264">
    <property type="entry name" value="AFUB_079030/YDR124W-like"/>
</dbReference>
<dbReference type="VEuPathDB" id="FungiDB:I7I51_05362"/>
<gene>
    <name evidence="3" type="ORF">I7I51_05362</name>
</gene>
<accession>A0A8A1M7W3</accession>
<feature type="domain" description="Subtelomeric hrmA-associated cluster protein AFUB-079030/YDR124W-like helical bundle" evidence="2">
    <location>
        <begin position="96"/>
        <end position="221"/>
    </location>
</feature>
<dbReference type="OrthoDB" id="5338458at2759"/>
<sequence>MANSQALGTAPLKLERPYHELSHYAMVYLDEAGKVQYAFSPSMLPFCRCLFPASMKAQFQQWVTQKQGLNDANSQKSQQSDDDFDDDARDKIGISIGDRERITAYYMGAFVEFQQTNCRRIAKAYIKAIEPRKQSAHPYNGGKLGEPDETKPSWWPVDVIHKEPDHLKKPDRIKLLVHILRIHVRGMTAHKLREAGKNVQQHQLIPCEKSAVLEEIYRVREIEERYEDEHIDASTLVYVTVGKAAKQIGKSTSSPKRRDPMLMTNSIFEQQPAFIPPAIKPDEQFTDFYTYLTPSTPFQPPIFNPHDIVMQTSQPQFPPC</sequence>
<feature type="region of interest" description="Disordered" evidence="1">
    <location>
        <begin position="69"/>
        <end position="89"/>
    </location>
</feature>
<dbReference type="Pfam" id="PF11001">
    <property type="entry name" value="AFUB_07903_YDR124W_hel"/>
    <property type="match status" value="1"/>
</dbReference>
<evidence type="ECO:0000313" key="3">
    <source>
        <dbReference type="EMBL" id="QSS60562.1"/>
    </source>
</evidence>
<name>A0A8A1M7W3_AJECA</name>
<organism evidence="3 4">
    <name type="scientific">Ajellomyces capsulatus</name>
    <name type="common">Darling's disease fungus</name>
    <name type="synonym">Histoplasma capsulatum</name>
    <dbReference type="NCBI Taxonomy" id="5037"/>
    <lineage>
        <taxon>Eukaryota</taxon>
        <taxon>Fungi</taxon>
        <taxon>Dikarya</taxon>
        <taxon>Ascomycota</taxon>
        <taxon>Pezizomycotina</taxon>
        <taxon>Eurotiomycetes</taxon>
        <taxon>Eurotiomycetidae</taxon>
        <taxon>Onygenales</taxon>
        <taxon>Ajellomycetaceae</taxon>
        <taxon>Histoplasma</taxon>
    </lineage>
</organism>
<proteinExistence type="predicted"/>
<protein>
    <recommendedName>
        <fullName evidence="2">Subtelomeric hrmA-associated cluster protein AFUB-079030/YDR124W-like helical bundle domain-containing protein</fullName>
    </recommendedName>
</protein>
<evidence type="ECO:0000256" key="1">
    <source>
        <dbReference type="SAM" id="MobiDB-lite"/>
    </source>
</evidence>
<dbReference type="Proteomes" id="UP000663671">
    <property type="component" value="Chromosome 4"/>
</dbReference>
<reference evidence="3" key="1">
    <citation type="submission" date="2021-01" db="EMBL/GenBank/DDBJ databases">
        <title>Chromosome-level genome assembly of a human fungal pathogen reveals clustering of transcriptionally co-regulated genes.</title>
        <authorList>
            <person name="Voorhies M."/>
            <person name="Cohen S."/>
            <person name="Shea T.P."/>
            <person name="Petrus S."/>
            <person name="Munoz J.F."/>
            <person name="Poplawski S."/>
            <person name="Goldman W.E."/>
            <person name="Michael T."/>
            <person name="Cuomo C.A."/>
            <person name="Sil A."/>
            <person name="Beyhan S."/>
        </authorList>
    </citation>
    <scope>NUCLEOTIDE SEQUENCE</scope>
    <source>
        <strain evidence="3">WU24</strain>
    </source>
</reference>
<dbReference type="InterPro" id="IPR047092">
    <property type="entry name" value="AFUB_07903/YDR124W-like_hel"/>
</dbReference>
<dbReference type="PANTHER" id="PTHR36102:SF1">
    <property type="entry name" value="YDR124W-LIKE HELICAL BUNDLE DOMAIN-CONTAINING PROTEIN"/>
    <property type="match status" value="1"/>
</dbReference>
<dbReference type="PANTHER" id="PTHR36102">
    <property type="entry name" value="CHROMOSOME 10, WHOLE GENOME SHOTGUN SEQUENCE"/>
    <property type="match status" value="1"/>
</dbReference>
<dbReference type="EMBL" id="CP069110">
    <property type="protein sequence ID" value="QSS60562.1"/>
    <property type="molecule type" value="Genomic_DNA"/>
</dbReference>
<evidence type="ECO:0000259" key="2">
    <source>
        <dbReference type="Pfam" id="PF11001"/>
    </source>
</evidence>
<dbReference type="AlphaFoldDB" id="A0A8A1M7W3"/>
<evidence type="ECO:0000313" key="4">
    <source>
        <dbReference type="Proteomes" id="UP000663671"/>
    </source>
</evidence>